<dbReference type="PANTHER" id="PTHR38248:SF2">
    <property type="entry name" value="FUNK1 11"/>
    <property type="match status" value="1"/>
</dbReference>
<organism evidence="3 4">
    <name type="scientific">Armillaria borealis</name>
    <dbReference type="NCBI Taxonomy" id="47425"/>
    <lineage>
        <taxon>Eukaryota</taxon>
        <taxon>Fungi</taxon>
        <taxon>Dikarya</taxon>
        <taxon>Basidiomycota</taxon>
        <taxon>Agaricomycotina</taxon>
        <taxon>Agaricomycetes</taxon>
        <taxon>Agaricomycetidae</taxon>
        <taxon>Agaricales</taxon>
        <taxon>Marasmiineae</taxon>
        <taxon>Physalacriaceae</taxon>
        <taxon>Armillaria</taxon>
    </lineage>
</organism>
<evidence type="ECO:0000256" key="1">
    <source>
        <dbReference type="SAM" id="MobiDB-lite"/>
    </source>
</evidence>
<dbReference type="InterPro" id="IPR040976">
    <property type="entry name" value="Pkinase_fungal"/>
</dbReference>
<dbReference type="Gene3D" id="1.10.510.10">
    <property type="entry name" value="Transferase(Phosphotransferase) domain 1"/>
    <property type="match status" value="1"/>
</dbReference>
<dbReference type="Pfam" id="PF17667">
    <property type="entry name" value="Pkinase_fungal"/>
    <property type="match status" value="1"/>
</dbReference>
<name>A0AA39MJV0_9AGAR</name>
<gene>
    <name evidence="3" type="ORF">EV421DRAFT_2038713</name>
</gene>
<evidence type="ECO:0000313" key="4">
    <source>
        <dbReference type="Proteomes" id="UP001175226"/>
    </source>
</evidence>
<feature type="domain" description="Fungal-type protein kinase" evidence="2">
    <location>
        <begin position="255"/>
        <end position="471"/>
    </location>
</feature>
<dbReference type="Proteomes" id="UP001175226">
    <property type="component" value="Unassembled WGS sequence"/>
</dbReference>
<dbReference type="PANTHER" id="PTHR38248">
    <property type="entry name" value="FUNK1 6"/>
    <property type="match status" value="1"/>
</dbReference>
<reference evidence="3" key="1">
    <citation type="submission" date="2023-06" db="EMBL/GenBank/DDBJ databases">
        <authorList>
            <consortium name="Lawrence Berkeley National Laboratory"/>
            <person name="Ahrendt S."/>
            <person name="Sahu N."/>
            <person name="Indic B."/>
            <person name="Wong-Bajracharya J."/>
            <person name="Merenyi Z."/>
            <person name="Ke H.-M."/>
            <person name="Monk M."/>
            <person name="Kocsube S."/>
            <person name="Drula E."/>
            <person name="Lipzen A."/>
            <person name="Balint B."/>
            <person name="Henrissat B."/>
            <person name="Andreopoulos B."/>
            <person name="Martin F.M."/>
            <person name="Harder C.B."/>
            <person name="Rigling D."/>
            <person name="Ford K.L."/>
            <person name="Foster G.D."/>
            <person name="Pangilinan J."/>
            <person name="Papanicolaou A."/>
            <person name="Barry K."/>
            <person name="LaButti K."/>
            <person name="Viragh M."/>
            <person name="Koriabine M."/>
            <person name="Yan M."/>
            <person name="Riley R."/>
            <person name="Champramary S."/>
            <person name="Plett K.L."/>
            <person name="Tsai I.J."/>
            <person name="Slot J."/>
            <person name="Sipos G."/>
            <person name="Plett J."/>
            <person name="Nagy L.G."/>
            <person name="Grigoriev I.V."/>
        </authorList>
    </citation>
    <scope>NUCLEOTIDE SEQUENCE</scope>
    <source>
        <strain evidence="3">FPL87.14</strain>
    </source>
</reference>
<feature type="compositionally biased region" description="Basic and acidic residues" evidence="1">
    <location>
        <begin position="618"/>
        <end position="635"/>
    </location>
</feature>
<feature type="region of interest" description="Disordered" evidence="1">
    <location>
        <begin position="618"/>
        <end position="643"/>
    </location>
</feature>
<accession>A0AA39MJV0</accession>
<protein>
    <recommendedName>
        <fullName evidence="2">Fungal-type protein kinase domain-containing protein</fullName>
    </recommendedName>
</protein>
<sequence length="651" mass="74272">MDTPPNEDTPTHVKLASLQPHSSVGGQFVEPAFVEAARELENKYVLVSSDRFLAEYLPQHPDLPNIDNETEQCMYNPMITALRPFLKEGWEIIDTSNSPDPHSTFFMDHQVKPDLTVYSDKEPSNKNRCRVCDMETFIKLKLASSADPFTDDAEKPEKDSADARDTRGQLVTYLNAMQAAQHRTHGFAESWSPQGSTTPNLIIFKPFFWRLSHAVPAIRGTDTTFQLVPSCDAAKARVLLNAENETLWRVFVGERSFYVAAPFTRSHYYPVGRGTRCFVAIECNTQQKCLLKDAWRLDGYHREDEVYQRLHDKNVCNIPRVLTAGDVEDQRCGSFPDGWKLPSGHSIRKHTHYRIVLDIVGEPLVDFESTHAMVQYVLNALEAHYDAVTQAGVEHHDISVGNIIIVRNSGSPPLGYLIDWELAKFSEDKGARACEKMGTRQFMSARLCRESPPPRSLGDDLESFALVLLWLAGRYAKNELSPITRCEFLLPFEHKDGTHKAKMLRDNALAATLHLDSRNLEGLLADLLDGYRWRYFELLHRDREQSNKSEELTRQRKQLETHDWLMTLLRNGLKDEAWKAVRDPSRKEQKVAAMVQRDGRKKRKSDCSEYERTYASKRLRGGEHGGIEVHNNKDHEEEDGGDVMVATMTNK</sequence>
<comment type="caution">
    <text evidence="3">The sequence shown here is derived from an EMBL/GenBank/DDBJ whole genome shotgun (WGS) entry which is preliminary data.</text>
</comment>
<dbReference type="SUPFAM" id="SSF56112">
    <property type="entry name" value="Protein kinase-like (PK-like)"/>
    <property type="match status" value="1"/>
</dbReference>
<evidence type="ECO:0000259" key="2">
    <source>
        <dbReference type="Pfam" id="PF17667"/>
    </source>
</evidence>
<dbReference type="EMBL" id="JAUEPT010000055">
    <property type="protein sequence ID" value="KAK0436369.1"/>
    <property type="molecule type" value="Genomic_DNA"/>
</dbReference>
<dbReference type="AlphaFoldDB" id="A0AA39MJV0"/>
<evidence type="ECO:0000313" key="3">
    <source>
        <dbReference type="EMBL" id="KAK0436369.1"/>
    </source>
</evidence>
<keyword evidence="4" id="KW-1185">Reference proteome</keyword>
<dbReference type="InterPro" id="IPR011009">
    <property type="entry name" value="Kinase-like_dom_sf"/>
</dbReference>
<proteinExistence type="predicted"/>